<dbReference type="InterPro" id="IPR002044">
    <property type="entry name" value="CBM20"/>
</dbReference>
<evidence type="ECO:0000313" key="2">
    <source>
        <dbReference type="EMBL" id="RQM09449.1"/>
    </source>
</evidence>
<organism evidence="2 3">
    <name type="scientific">Peronospora effusa</name>
    <dbReference type="NCBI Taxonomy" id="542832"/>
    <lineage>
        <taxon>Eukaryota</taxon>
        <taxon>Sar</taxon>
        <taxon>Stramenopiles</taxon>
        <taxon>Oomycota</taxon>
        <taxon>Peronosporomycetes</taxon>
        <taxon>Peronosporales</taxon>
        <taxon>Peronosporaceae</taxon>
        <taxon>Peronospora</taxon>
    </lineage>
</organism>
<dbReference type="InterPro" id="IPR013784">
    <property type="entry name" value="Carb-bd-like_fold"/>
</dbReference>
<dbReference type="EMBL" id="QKXF01000698">
    <property type="protein sequence ID" value="RQM09449.1"/>
    <property type="molecule type" value="Genomic_DNA"/>
</dbReference>
<dbReference type="GO" id="GO:2001070">
    <property type="term" value="F:starch binding"/>
    <property type="evidence" value="ECO:0007669"/>
    <property type="project" value="InterPro"/>
</dbReference>
<dbReference type="Pfam" id="PF00686">
    <property type="entry name" value="CBM_20"/>
    <property type="match status" value="1"/>
</dbReference>
<evidence type="ECO:0000259" key="1">
    <source>
        <dbReference type="PROSITE" id="PS51166"/>
    </source>
</evidence>
<name>A0A425BXG7_9STRA</name>
<dbReference type="SUPFAM" id="SSF49452">
    <property type="entry name" value="Starch-binding domain-like"/>
    <property type="match status" value="1"/>
</dbReference>
<dbReference type="PROSITE" id="PS51166">
    <property type="entry name" value="CBM20"/>
    <property type="match status" value="1"/>
</dbReference>
<sequence>MRPNKVEFTVRLLDDIEDKHVLCLVGNVVELGAWDVAKAVPMDLVDHNATENRWCRMIAFEAMTNTLEYKYVVVHKQTYELVSWEGLPGNRILTIAAQGLQNVAL</sequence>
<evidence type="ECO:0000313" key="3">
    <source>
        <dbReference type="Proteomes" id="UP000286097"/>
    </source>
</evidence>
<accession>A0A425BXG7</accession>
<dbReference type="VEuPathDB" id="FungiDB:DD237_003559"/>
<dbReference type="AlphaFoldDB" id="A0A425BXG7"/>
<reference evidence="2 3" key="1">
    <citation type="submission" date="2018-06" db="EMBL/GenBank/DDBJ databases">
        <title>Comparative genomics of downy mildews reveals potential adaptations to biotrophy.</title>
        <authorList>
            <person name="Fletcher K."/>
            <person name="Klosterman S.J."/>
            <person name="Derevnina L."/>
            <person name="Martin F."/>
            <person name="Koike S."/>
            <person name="Reyes Chin-Wo S."/>
            <person name="Mou B."/>
            <person name="Michelmore R."/>
        </authorList>
    </citation>
    <scope>NUCLEOTIDE SEQUENCE [LARGE SCALE GENOMIC DNA]</scope>
    <source>
        <strain evidence="2 3">R13</strain>
    </source>
</reference>
<dbReference type="InterPro" id="IPR013783">
    <property type="entry name" value="Ig-like_fold"/>
</dbReference>
<gene>
    <name evidence="2" type="ORF">DD237_003559</name>
</gene>
<protein>
    <recommendedName>
        <fullName evidence="1">CBM20 domain-containing protein</fullName>
    </recommendedName>
</protein>
<proteinExistence type="predicted"/>
<dbReference type="Proteomes" id="UP000286097">
    <property type="component" value="Unassembled WGS sequence"/>
</dbReference>
<comment type="caution">
    <text evidence="2">The sequence shown here is derived from an EMBL/GenBank/DDBJ whole genome shotgun (WGS) entry which is preliminary data.</text>
</comment>
<dbReference type="Gene3D" id="2.60.40.10">
    <property type="entry name" value="Immunoglobulins"/>
    <property type="match status" value="1"/>
</dbReference>
<feature type="domain" description="CBM20" evidence="1">
    <location>
        <begin position="1"/>
        <end position="105"/>
    </location>
</feature>
<dbReference type="SMART" id="SM01065">
    <property type="entry name" value="CBM_2"/>
    <property type="match status" value="1"/>
</dbReference>